<feature type="compositionally biased region" description="Acidic residues" evidence="2">
    <location>
        <begin position="222"/>
        <end position="238"/>
    </location>
</feature>
<feature type="region of interest" description="Disordered" evidence="2">
    <location>
        <begin position="173"/>
        <end position="241"/>
    </location>
</feature>
<protein>
    <recommendedName>
        <fullName evidence="5">RRP15-like protein</fullName>
    </recommendedName>
</protein>
<dbReference type="GO" id="GO:0030687">
    <property type="term" value="C:preribosome, large subunit precursor"/>
    <property type="evidence" value="ECO:0007669"/>
    <property type="project" value="TreeGrafter"/>
</dbReference>
<feature type="compositionally biased region" description="Acidic residues" evidence="2">
    <location>
        <begin position="257"/>
        <end position="278"/>
    </location>
</feature>
<feature type="compositionally biased region" description="Basic residues" evidence="2">
    <location>
        <begin position="174"/>
        <end position="192"/>
    </location>
</feature>
<feature type="compositionally biased region" description="Basic and acidic residues" evidence="2">
    <location>
        <begin position="203"/>
        <end position="221"/>
    </location>
</feature>
<evidence type="ECO:0000313" key="4">
    <source>
        <dbReference type="Proteomes" id="UP000826271"/>
    </source>
</evidence>
<evidence type="ECO:0000256" key="1">
    <source>
        <dbReference type="ARBA" id="ARBA00007462"/>
    </source>
</evidence>
<dbReference type="Proteomes" id="UP000826271">
    <property type="component" value="Unassembled WGS sequence"/>
</dbReference>
<feature type="region of interest" description="Disordered" evidence="2">
    <location>
        <begin position="421"/>
        <end position="444"/>
    </location>
</feature>
<feature type="region of interest" description="Disordered" evidence="2">
    <location>
        <begin position="254"/>
        <end position="284"/>
    </location>
</feature>
<feature type="region of interest" description="Disordered" evidence="2">
    <location>
        <begin position="459"/>
        <end position="482"/>
    </location>
</feature>
<dbReference type="PANTHER" id="PTHR13245:SF14">
    <property type="entry name" value="RRP15-LIKE PROTEIN"/>
    <property type="match status" value="1"/>
</dbReference>
<keyword evidence="4" id="KW-1185">Reference proteome</keyword>
<feature type="compositionally biased region" description="Polar residues" evidence="2">
    <location>
        <begin position="421"/>
        <end position="432"/>
    </location>
</feature>
<dbReference type="GO" id="GO:0000470">
    <property type="term" value="P:maturation of LSU-rRNA"/>
    <property type="evidence" value="ECO:0007669"/>
    <property type="project" value="TreeGrafter"/>
</dbReference>
<comment type="similarity">
    <text evidence="1">Belongs to the RRP15 family.</text>
</comment>
<organism evidence="3 4">
    <name type="scientific">Buddleja alternifolia</name>
    <dbReference type="NCBI Taxonomy" id="168488"/>
    <lineage>
        <taxon>Eukaryota</taxon>
        <taxon>Viridiplantae</taxon>
        <taxon>Streptophyta</taxon>
        <taxon>Embryophyta</taxon>
        <taxon>Tracheophyta</taxon>
        <taxon>Spermatophyta</taxon>
        <taxon>Magnoliopsida</taxon>
        <taxon>eudicotyledons</taxon>
        <taxon>Gunneridae</taxon>
        <taxon>Pentapetalae</taxon>
        <taxon>asterids</taxon>
        <taxon>lamiids</taxon>
        <taxon>Lamiales</taxon>
        <taxon>Scrophulariaceae</taxon>
        <taxon>Buddlejeae</taxon>
        <taxon>Buddleja</taxon>
    </lineage>
</organism>
<dbReference type="PANTHER" id="PTHR13245">
    <property type="entry name" value="RRP15-LIKE PROTEIN"/>
    <property type="match status" value="1"/>
</dbReference>
<accession>A0AAV6Y3Z1</accession>
<name>A0AAV6Y3Z1_9LAMI</name>
<dbReference type="Pfam" id="PF07890">
    <property type="entry name" value="Rrp15p"/>
    <property type="match status" value="1"/>
</dbReference>
<reference evidence="3" key="1">
    <citation type="submission" date="2019-10" db="EMBL/GenBank/DDBJ databases">
        <authorList>
            <person name="Zhang R."/>
            <person name="Pan Y."/>
            <person name="Wang J."/>
            <person name="Ma R."/>
            <person name="Yu S."/>
        </authorList>
    </citation>
    <scope>NUCLEOTIDE SEQUENCE</scope>
    <source>
        <strain evidence="3">LA-IB0</strain>
        <tissue evidence="3">Leaf</tissue>
    </source>
</reference>
<dbReference type="EMBL" id="WHWC01000003">
    <property type="protein sequence ID" value="KAG8387157.1"/>
    <property type="molecule type" value="Genomic_DNA"/>
</dbReference>
<gene>
    <name evidence="3" type="ORF">BUALT_Bualt03G0224000</name>
</gene>
<dbReference type="InterPro" id="IPR012459">
    <property type="entry name" value="Rrp15"/>
</dbReference>
<dbReference type="GO" id="GO:0000460">
    <property type="term" value="P:maturation of 5.8S rRNA"/>
    <property type="evidence" value="ECO:0007669"/>
    <property type="project" value="TreeGrafter"/>
</dbReference>
<evidence type="ECO:0008006" key="5">
    <source>
        <dbReference type="Google" id="ProtNLM"/>
    </source>
</evidence>
<proteinExistence type="inferred from homology"/>
<evidence type="ECO:0000313" key="3">
    <source>
        <dbReference type="EMBL" id="KAG8387157.1"/>
    </source>
</evidence>
<comment type="caution">
    <text evidence="3">The sequence shown here is derived from an EMBL/GenBank/DDBJ whole genome shotgun (WGS) entry which is preliminary data.</text>
</comment>
<sequence length="482" mass="54130">MARQIWSFLDLPWDIVARWHDSVETWLRCVAHWLDSSDYHLFLVLSWSIWSARNKVVWDNDRIEPRSIVSQAKAFLGAFRNAQAKVYGDISDHEHAEAIAAREAMKLGIRHVKRSNRVAHTLARSTVSSHEGSVDPLTSIIQFLVSDSDMAKFVRKKLGLMAEVMQSVDIKDGGRKRKVGKKKGKMAKKKQRLMAQSAANPKVKVDKRMKKLFEKRARDYNSDDDDDEGEDEGFDDSAPETRINHKYKKNYDRFEGELSDDGEESEAEEVSEDEDEDGGVQPGITKFTEGIRAFKVAFKKIVKKSGDDDDVLGPVLSAHKKLLAEKLADEEAEKKVRGEVKKEKHLKGEKGHVKPVNYLDAHEKFLLGVATKGVVKLFNAVNKAQNAQKGLNPLRSKDEKVIKKLRKEAFFSELGRTPSQSAGTVVGATSGSVDGEAPGWAPLRDNYMLTNPKLKDWDKMQDTSVADDFGRQSDADSSSDDD</sequence>
<dbReference type="AlphaFoldDB" id="A0AAV6Y3Z1"/>
<evidence type="ECO:0000256" key="2">
    <source>
        <dbReference type="SAM" id="MobiDB-lite"/>
    </source>
</evidence>